<comment type="caution">
    <text evidence="1">The sequence shown here is derived from an EMBL/GenBank/DDBJ whole genome shotgun (WGS) entry which is preliminary data.</text>
</comment>
<sequence>MTIQLLSEGAYRSYLEPLPDAGIEASHRARVWFGDGPLHEAYVKLYPETNHGLVNEITGHLLAASLGLRVPERAAVIFVPKRSVPDLPAWAQALPGHSIPGWCTLDMMAPSLHFPLSTETHGRLGLRPFLLEELRQADEVARIIAFDDWIANVDRHLGNLLRVGKRRYLLIDHGQIFGGTGWSAATLLGTNIPYRNDLSDALAPESQTPGYRARLAQEARDNHGPALTRARASLLDWWMKLLDEPQRAAAAKFLDDRTHESQICERYQMLPL</sequence>
<dbReference type="EMBL" id="JAAIJQ010000106">
    <property type="protein sequence ID" value="NEV64720.1"/>
    <property type="molecule type" value="Genomic_DNA"/>
</dbReference>
<evidence type="ECO:0000313" key="1">
    <source>
        <dbReference type="EMBL" id="NEV64720.1"/>
    </source>
</evidence>
<evidence type="ECO:0000313" key="2">
    <source>
        <dbReference type="Proteomes" id="UP000483379"/>
    </source>
</evidence>
<organism evidence="1 2">
    <name type="scientific">Thiorhodococcus minor</name>
    <dbReference type="NCBI Taxonomy" id="57489"/>
    <lineage>
        <taxon>Bacteria</taxon>
        <taxon>Pseudomonadati</taxon>
        <taxon>Pseudomonadota</taxon>
        <taxon>Gammaproteobacteria</taxon>
        <taxon>Chromatiales</taxon>
        <taxon>Chromatiaceae</taxon>
        <taxon>Thiorhodococcus</taxon>
    </lineage>
</organism>
<dbReference type="Proteomes" id="UP000483379">
    <property type="component" value="Unassembled WGS sequence"/>
</dbReference>
<dbReference type="RefSeq" id="WP_164455733.1">
    <property type="nucleotide sequence ID" value="NZ_JAAIJQ010000106.1"/>
</dbReference>
<dbReference type="AlphaFoldDB" id="A0A6M0K4R8"/>
<proteinExistence type="predicted"/>
<accession>A0A6M0K4R8</accession>
<name>A0A6M0K4R8_9GAMM</name>
<gene>
    <name evidence="1" type="ORF">G3446_23095</name>
</gene>
<reference evidence="1 2" key="1">
    <citation type="submission" date="2020-02" db="EMBL/GenBank/DDBJ databases">
        <title>Genome sequences of Thiorhodococcus mannitoliphagus and Thiorhodococcus minor, purple sulfur photosynthetic bacteria in the gammaproteobacterial family, Chromatiaceae.</title>
        <authorList>
            <person name="Aviles F.A."/>
            <person name="Meyer T.E."/>
            <person name="Kyndt J.A."/>
        </authorList>
    </citation>
    <scope>NUCLEOTIDE SEQUENCE [LARGE SCALE GENOMIC DNA]</scope>
    <source>
        <strain evidence="1 2">DSM 11518</strain>
    </source>
</reference>
<protein>
    <submittedName>
        <fullName evidence="1">Uncharacterized protein</fullName>
    </submittedName>
</protein>
<keyword evidence="2" id="KW-1185">Reference proteome</keyword>